<dbReference type="Gene3D" id="1.20.120.20">
    <property type="entry name" value="Apolipoprotein"/>
    <property type="match status" value="1"/>
</dbReference>
<dbReference type="EMBL" id="CP101740">
    <property type="protein sequence ID" value="UUL83334.1"/>
    <property type="molecule type" value="Genomic_DNA"/>
</dbReference>
<proteinExistence type="predicted"/>
<protein>
    <recommendedName>
        <fullName evidence="4">Nutrient deprivation-induced protein</fullName>
    </recommendedName>
</protein>
<gene>
    <name evidence="2" type="ORF">NMP03_03625</name>
</gene>
<organism evidence="2 3">
    <name type="scientific">Sphingomonas qomolangmaensis</name>
    <dbReference type="NCBI Taxonomy" id="2918765"/>
    <lineage>
        <taxon>Bacteria</taxon>
        <taxon>Pseudomonadati</taxon>
        <taxon>Pseudomonadota</taxon>
        <taxon>Alphaproteobacteria</taxon>
        <taxon>Sphingomonadales</taxon>
        <taxon>Sphingomonadaceae</taxon>
        <taxon>Sphingomonas</taxon>
    </lineage>
</organism>
<sequence>MEDTKLGNQPVGFEPTNATNSNGGGSNTGASDTVSFEPAPKLEDIGTVEFDAAAGLNDGAAKRTAAETIKEEASKLGSQAADKARSFAGDGKAKASGALDEFSRMMSDAADTVDEKLGAQYGQYARSAADQIGGFAETLRTREVDELLDDARVFVRKSPAIAIGTAAALGFVLARIIKAGVDGVADASDPTVGGTPRA</sequence>
<dbReference type="Proteomes" id="UP001058533">
    <property type="component" value="Chromosome"/>
</dbReference>
<name>A0ABY5L8M2_9SPHN</name>
<evidence type="ECO:0000313" key="2">
    <source>
        <dbReference type="EMBL" id="UUL83334.1"/>
    </source>
</evidence>
<evidence type="ECO:0008006" key="4">
    <source>
        <dbReference type="Google" id="ProtNLM"/>
    </source>
</evidence>
<accession>A0ABY5L8M2</accession>
<evidence type="ECO:0000256" key="1">
    <source>
        <dbReference type="SAM" id="MobiDB-lite"/>
    </source>
</evidence>
<dbReference type="RefSeq" id="WP_256507175.1">
    <property type="nucleotide sequence ID" value="NZ_CP101740.1"/>
</dbReference>
<evidence type="ECO:0000313" key="3">
    <source>
        <dbReference type="Proteomes" id="UP001058533"/>
    </source>
</evidence>
<keyword evidence="3" id="KW-1185">Reference proteome</keyword>
<reference evidence="2" key="1">
    <citation type="submission" date="2022-07" db="EMBL/GenBank/DDBJ databases">
        <title>Sphingomonas sp. nov., a novel bacterium isolated from the north slope of the Mount Everest.</title>
        <authorList>
            <person name="Cui X."/>
            <person name="Liu Y."/>
        </authorList>
    </citation>
    <scope>NUCLEOTIDE SEQUENCE</scope>
    <source>
        <strain evidence="2">S5-59</strain>
    </source>
</reference>
<feature type="region of interest" description="Disordered" evidence="1">
    <location>
        <begin position="1"/>
        <end position="40"/>
    </location>
</feature>